<comment type="function">
    <text evidence="1 10">Controls the rotational direction of flagella during chemotaxis.</text>
</comment>
<evidence type="ECO:0000313" key="12">
    <source>
        <dbReference type="Proteomes" id="UP000305654"/>
    </source>
</evidence>
<sequence length="210" mass="22603">MVSGRRSGWGTTTHQFLTCRAHASETSGTASGLAVRDHPRKAVMSKAATTEELEVTEPGTKKSGKKKLLLLVAVVILVAAIIAGLWFSGLLPHLLGGGKAKHEVAAVNEKPSLLDVADVVTNLDTGTHRAVFVKLRAKIEIAHMADAAAVTSNMPRILDAFQTYLRSTRPEELHGGEGTYRLREALINRIDSIVAPVQILDVLFVEVLIQ</sequence>
<keyword evidence="11" id="KW-0282">Flagellum</keyword>
<dbReference type="EMBL" id="VCDI01000002">
    <property type="protein sequence ID" value="TLU73119.1"/>
    <property type="molecule type" value="Genomic_DNA"/>
</dbReference>
<dbReference type="OrthoDB" id="7304620at2"/>
<dbReference type="InterPro" id="IPR005503">
    <property type="entry name" value="FliL"/>
</dbReference>
<dbReference type="PANTHER" id="PTHR35091">
    <property type="entry name" value="FLAGELLAR PROTEIN FLIL"/>
    <property type="match status" value="1"/>
</dbReference>
<name>A0A5R9J821_9PROT</name>
<reference evidence="11 12" key="1">
    <citation type="submission" date="2019-05" db="EMBL/GenBank/DDBJ databases">
        <authorList>
            <person name="Pankratov T."/>
            <person name="Grouzdev D."/>
        </authorList>
    </citation>
    <scope>NUCLEOTIDE SEQUENCE [LARGE SCALE GENOMIC DNA]</scope>
    <source>
        <strain evidence="11 12">KEBCLARHB70R</strain>
    </source>
</reference>
<keyword evidence="8 10" id="KW-1133">Transmembrane helix</keyword>
<keyword evidence="10" id="KW-0997">Cell inner membrane</keyword>
<evidence type="ECO:0000256" key="8">
    <source>
        <dbReference type="ARBA" id="ARBA00022989"/>
    </source>
</evidence>
<proteinExistence type="inferred from homology"/>
<keyword evidence="12" id="KW-1185">Reference proteome</keyword>
<evidence type="ECO:0000256" key="6">
    <source>
        <dbReference type="ARBA" id="ARBA00022692"/>
    </source>
</evidence>
<organism evidence="11 12">
    <name type="scientific">Lichenicoccus roseus</name>
    <dbReference type="NCBI Taxonomy" id="2683649"/>
    <lineage>
        <taxon>Bacteria</taxon>
        <taxon>Pseudomonadati</taxon>
        <taxon>Pseudomonadota</taxon>
        <taxon>Alphaproteobacteria</taxon>
        <taxon>Acetobacterales</taxon>
        <taxon>Acetobacteraceae</taxon>
        <taxon>Lichenicoccus</taxon>
    </lineage>
</organism>
<dbReference type="Pfam" id="PF03748">
    <property type="entry name" value="FliL"/>
    <property type="match status" value="1"/>
</dbReference>
<dbReference type="Proteomes" id="UP000305654">
    <property type="component" value="Unassembled WGS sequence"/>
</dbReference>
<evidence type="ECO:0000256" key="10">
    <source>
        <dbReference type="RuleBase" id="RU364125"/>
    </source>
</evidence>
<evidence type="ECO:0000256" key="5">
    <source>
        <dbReference type="ARBA" id="ARBA00022500"/>
    </source>
</evidence>
<keyword evidence="6 10" id="KW-0812">Transmembrane</keyword>
<dbReference type="GO" id="GO:0005886">
    <property type="term" value="C:plasma membrane"/>
    <property type="evidence" value="ECO:0007669"/>
    <property type="project" value="UniProtKB-SubCell"/>
</dbReference>
<evidence type="ECO:0000256" key="2">
    <source>
        <dbReference type="ARBA" id="ARBA00004162"/>
    </source>
</evidence>
<evidence type="ECO:0000313" key="11">
    <source>
        <dbReference type="EMBL" id="TLU73119.1"/>
    </source>
</evidence>
<comment type="caution">
    <text evidence="11">The sequence shown here is derived from an EMBL/GenBank/DDBJ whole genome shotgun (WGS) entry which is preliminary data.</text>
</comment>
<keyword evidence="4" id="KW-1003">Cell membrane</keyword>
<feature type="transmembrane region" description="Helical" evidence="10">
    <location>
        <begin position="68"/>
        <end position="87"/>
    </location>
</feature>
<keyword evidence="5 10" id="KW-0145">Chemotaxis</keyword>
<gene>
    <name evidence="11" type="ORF">FE263_06725</name>
</gene>
<protein>
    <recommendedName>
        <fullName evidence="10">Flagellar protein FliL</fullName>
    </recommendedName>
</protein>
<evidence type="ECO:0000256" key="4">
    <source>
        <dbReference type="ARBA" id="ARBA00022475"/>
    </source>
</evidence>
<dbReference type="PANTHER" id="PTHR35091:SF2">
    <property type="entry name" value="FLAGELLAR PROTEIN FLIL"/>
    <property type="match status" value="1"/>
</dbReference>
<dbReference type="GO" id="GO:0071978">
    <property type="term" value="P:bacterial-type flagellum-dependent swarming motility"/>
    <property type="evidence" value="ECO:0007669"/>
    <property type="project" value="TreeGrafter"/>
</dbReference>
<keyword evidence="7 10" id="KW-0283">Flagellar rotation</keyword>
<accession>A0A5R9J821</accession>
<evidence type="ECO:0000256" key="9">
    <source>
        <dbReference type="ARBA" id="ARBA00023136"/>
    </source>
</evidence>
<comment type="similarity">
    <text evidence="3 10">Belongs to the FliL family.</text>
</comment>
<evidence type="ECO:0000256" key="7">
    <source>
        <dbReference type="ARBA" id="ARBA00022779"/>
    </source>
</evidence>
<keyword evidence="11" id="KW-0969">Cilium</keyword>
<keyword evidence="9 10" id="KW-0472">Membrane</keyword>
<evidence type="ECO:0000256" key="1">
    <source>
        <dbReference type="ARBA" id="ARBA00002254"/>
    </source>
</evidence>
<keyword evidence="11" id="KW-0966">Cell projection</keyword>
<comment type="subcellular location">
    <subcellularLocation>
        <location evidence="10">Cell inner membrane</location>
    </subcellularLocation>
    <subcellularLocation>
        <location evidence="2">Cell membrane</location>
        <topology evidence="2">Single-pass membrane protein</topology>
    </subcellularLocation>
</comment>
<dbReference type="AlphaFoldDB" id="A0A5R9J821"/>
<evidence type="ECO:0000256" key="3">
    <source>
        <dbReference type="ARBA" id="ARBA00008281"/>
    </source>
</evidence>
<dbReference type="GO" id="GO:0009425">
    <property type="term" value="C:bacterial-type flagellum basal body"/>
    <property type="evidence" value="ECO:0007669"/>
    <property type="project" value="InterPro"/>
</dbReference>
<dbReference type="GO" id="GO:0006935">
    <property type="term" value="P:chemotaxis"/>
    <property type="evidence" value="ECO:0007669"/>
    <property type="project" value="UniProtKB-KW"/>
</dbReference>